<sequence>MRLVRLADTDRPRLAFTLDGAPAEALAGDTLLTAILTNAGHVRASEFGDGTRAGFCWMGVCQDCLVWVDGLGRVRACTTPLVPGIAVRRT</sequence>
<dbReference type="Pfam" id="PF13510">
    <property type="entry name" value="Fer2_4"/>
    <property type="match status" value="1"/>
</dbReference>
<protein>
    <submittedName>
        <fullName evidence="1">(2Fe-2S)-binding protein</fullName>
    </submittedName>
</protein>
<evidence type="ECO:0000313" key="2">
    <source>
        <dbReference type="Proteomes" id="UP000694001"/>
    </source>
</evidence>
<organism evidence="1 2">
    <name type="scientific">Elioraea tepida</name>
    <dbReference type="NCBI Taxonomy" id="2843330"/>
    <lineage>
        <taxon>Bacteria</taxon>
        <taxon>Pseudomonadati</taxon>
        <taxon>Pseudomonadota</taxon>
        <taxon>Alphaproteobacteria</taxon>
        <taxon>Acetobacterales</taxon>
        <taxon>Elioraeaceae</taxon>
        <taxon>Elioraea</taxon>
    </lineage>
</organism>
<dbReference type="AlphaFoldDB" id="A0A975U0A4"/>
<reference evidence="1" key="1">
    <citation type="submission" date="2021-06" db="EMBL/GenBank/DDBJ databases">
        <title>Elioraea tepida, sp. nov., a moderately thermophilic aerobic anoxygenic phototrophic bacterium isolated from an alkaline siliceous hot spring mat community in Yellowstone National Park, WY, USA.</title>
        <authorList>
            <person name="Saini M.K."/>
            <person name="Yoshida S."/>
            <person name="Sebastian A."/>
            <person name="Hirose S."/>
            <person name="Hara E."/>
            <person name="Tamaki H."/>
            <person name="Soulier N.T."/>
            <person name="Albert I."/>
            <person name="Hanada S."/>
            <person name="Bryant D.A."/>
            <person name="Tank M."/>
        </authorList>
    </citation>
    <scope>NUCLEOTIDE SEQUENCE</scope>
    <source>
        <strain evidence="1">MS-P2</strain>
    </source>
</reference>
<dbReference type="RefSeq" id="WP_218284878.1">
    <property type="nucleotide sequence ID" value="NZ_CP076448.1"/>
</dbReference>
<evidence type="ECO:0000313" key="1">
    <source>
        <dbReference type="EMBL" id="QXM23945.1"/>
    </source>
</evidence>
<proteinExistence type="predicted"/>
<dbReference type="Proteomes" id="UP000694001">
    <property type="component" value="Chromosome"/>
</dbReference>
<dbReference type="EMBL" id="CP076448">
    <property type="protein sequence ID" value="QXM23945.1"/>
    <property type="molecule type" value="Genomic_DNA"/>
</dbReference>
<accession>A0A975U0A4</accession>
<keyword evidence="2" id="KW-1185">Reference proteome</keyword>
<name>A0A975U0A4_9PROT</name>
<gene>
    <name evidence="1" type="ORF">KO353_11695</name>
</gene>
<dbReference type="KEGG" id="elio:KO353_11695"/>